<dbReference type="EMBL" id="AWUE01015585">
    <property type="protein sequence ID" value="OMO96674.1"/>
    <property type="molecule type" value="Genomic_DNA"/>
</dbReference>
<comment type="caution">
    <text evidence="1">The sequence shown here is derived from an EMBL/GenBank/DDBJ whole genome shotgun (WGS) entry which is preliminary data.</text>
</comment>
<keyword evidence="2" id="KW-1185">Reference proteome</keyword>
<name>A0A1R3JPE3_9ROSI</name>
<accession>A0A1R3JPE3</accession>
<organism evidence="1 2">
    <name type="scientific">Corchorus olitorius</name>
    <dbReference type="NCBI Taxonomy" id="93759"/>
    <lineage>
        <taxon>Eukaryota</taxon>
        <taxon>Viridiplantae</taxon>
        <taxon>Streptophyta</taxon>
        <taxon>Embryophyta</taxon>
        <taxon>Tracheophyta</taxon>
        <taxon>Spermatophyta</taxon>
        <taxon>Magnoliopsida</taxon>
        <taxon>eudicotyledons</taxon>
        <taxon>Gunneridae</taxon>
        <taxon>Pentapetalae</taxon>
        <taxon>rosids</taxon>
        <taxon>malvids</taxon>
        <taxon>Malvales</taxon>
        <taxon>Malvaceae</taxon>
        <taxon>Grewioideae</taxon>
        <taxon>Apeibeae</taxon>
        <taxon>Corchorus</taxon>
    </lineage>
</organism>
<evidence type="ECO:0000313" key="2">
    <source>
        <dbReference type="Proteomes" id="UP000187203"/>
    </source>
</evidence>
<proteinExistence type="predicted"/>
<dbReference type="Proteomes" id="UP000187203">
    <property type="component" value="Unassembled WGS sequence"/>
</dbReference>
<sequence length="40" mass="4509">MAAMAAAILVRRKERHVEELYNATEITCLPEACNLISTLY</sequence>
<protein>
    <submittedName>
        <fullName evidence="1">Uncharacterized protein</fullName>
    </submittedName>
</protein>
<dbReference type="AlphaFoldDB" id="A0A1R3JPE3"/>
<reference evidence="2" key="1">
    <citation type="submission" date="2013-09" db="EMBL/GenBank/DDBJ databases">
        <title>Corchorus olitorius genome sequencing.</title>
        <authorList>
            <person name="Alam M."/>
            <person name="Haque M.S."/>
            <person name="Islam M.S."/>
            <person name="Emdad E.M."/>
            <person name="Islam M.M."/>
            <person name="Ahmed B."/>
            <person name="Halim A."/>
            <person name="Hossen Q.M.M."/>
            <person name="Hossain M.Z."/>
            <person name="Ahmed R."/>
            <person name="Khan M.M."/>
            <person name="Islam R."/>
            <person name="Rashid M.M."/>
            <person name="Khan S.A."/>
            <person name="Rahman M.S."/>
            <person name="Alam M."/>
            <person name="Yahiya A.S."/>
            <person name="Khan M.S."/>
            <person name="Azam M.S."/>
            <person name="Haque T."/>
            <person name="Lashkar M.Z.H."/>
            <person name="Akhand A.I."/>
            <person name="Morshed G."/>
            <person name="Roy S."/>
            <person name="Uddin K.S."/>
            <person name="Rabeya T."/>
            <person name="Hossain A.S."/>
            <person name="Chowdhury A."/>
            <person name="Snigdha A.R."/>
            <person name="Mortoza M.S."/>
            <person name="Matin S.A."/>
            <person name="Hoque S.M.E."/>
            <person name="Islam M.K."/>
            <person name="Roy D.K."/>
            <person name="Haider R."/>
            <person name="Moosa M.M."/>
            <person name="Elias S.M."/>
            <person name="Hasan A.M."/>
            <person name="Jahan S."/>
            <person name="Shafiuddin M."/>
            <person name="Mahmood N."/>
            <person name="Shommy N.S."/>
        </authorList>
    </citation>
    <scope>NUCLEOTIDE SEQUENCE [LARGE SCALE GENOMIC DNA]</scope>
    <source>
        <strain evidence="2">cv. O-4</strain>
    </source>
</reference>
<evidence type="ECO:0000313" key="1">
    <source>
        <dbReference type="EMBL" id="OMO96674.1"/>
    </source>
</evidence>
<gene>
    <name evidence="1" type="ORF">COLO4_15142</name>
</gene>
<dbReference type="OrthoDB" id="10279359at2759"/>